<gene>
    <name evidence="1" type="ORF">O6P43_023464</name>
</gene>
<organism evidence="1 2">
    <name type="scientific">Quillaja saponaria</name>
    <name type="common">Soap bark tree</name>
    <dbReference type="NCBI Taxonomy" id="32244"/>
    <lineage>
        <taxon>Eukaryota</taxon>
        <taxon>Viridiplantae</taxon>
        <taxon>Streptophyta</taxon>
        <taxon>Embryophyta</taxon>
        <taxon>Tracheophyta</taxon>
        <taxon>Spermatophyta</taxon>
        <taxon>Magnoliopsida</taxon>
        <taxon>eudicotyledons</taxon>
        <taxon>Gunneridae</taxon>
        <taxon>Pentapetalae</taxon>
        <taxon>rosids</taxon>
        <taxon>fabids</taxon>
        <taxon>Fabales</taxon>
        <taxon>Quillajaceae</taxon>
        <taxon>Quillaja</taxon>
    </lineage>
</organism>
<dbReference type="Proteomes" id="UP001163823">
    <property type="component" value="Chromosome 9"/>
</dbReference>
<proteinExistence type="predicted"/>
<evidence type="ECO:0000313" key="1">
    <source>
        <dbReference type="EMBL" id="KAJ7957127.1"/>
    </source>
</evidence>
<keyword evidence="2" id="KW-1185">Reference proteome</keyword>
<sequence length="170" mass="19704">MLCDIRSTIFALQMHARLHQLSFAALKKLSHFILAEKSQEKETFCKLPYPTKEIFGYYLKNTGHGSETKIVTATEKWEQTVFDYRQLTFRKLMKEHAWSCSSYFRSSVWVSGAWMNIGITVCSLYNTMLVMFESSMAKSPLKALTELRRVRVDSQILMVHRCGSMLIIVT</sequence>
<name>A0AAD7LFP5_QUISA</name>
<evidence type="ECO:0000313" key="2">
    <source>
        <dbReference type="Proteomes" id="UP001163823"/>
    </source>
</evidence>
<dbReference type="EMBL" id="JARAOO010000009">
    <property type="protein sequence ID" value="KAJ7957127.1"/>
    <property type="molecule type" value="Genomic_DNA"/>
</dbReference>
<protein>
    <submittedName>
        <fullName evidence="1">Cation-transporting ATPase</fullName>
    </submittedName>
</protein>
<reference evidence="1" key="1">
    <citation type="journal article" date="2023" name="Science">
        <title>Elucidation of the pathway for biosynthesis of saponin adjuvants from the soapbark tree.</title>
        <authorList>
            <person name="Reed J."/>
            <person name="Orme A."/>
            <person name="El-Demerdash A."/>
            <person name="Owen C."/>
            <person name="Martin L.B.B."/>
            <person name="Misra R.C."/>
            <person name="Kikuchi S."/>
            <person name="Rejzek M."/>
            <person name="Martin A.C."/>
            <person name="Harkess A."/>
            <person name="Leebens-Mack J."/>
            <person name="Louveau T."/>
            <person name="Stephenson M.J."/>
            <person name="Osbourn A."/>
        </authorList>
    </citation>
    <scope>NUCLEOTIDE SEQUENCE</scope>
    <source>
        <strain evidence="1">S10</strain>
    </source>
</reference>
<comment type="caution">
    <text evidence="1">The sequence shown here is derived from an EMBL/GenBank/DDBJ whole genome shotgun (WGS) entry which is preliminary data.</text>
</comment>
<dbReference type="AlphaFoldDB" id="A0AAD7LFP5"/>
<dbReference type="KEGG" id="qsa:O6P43_023464"/>
<accession>A0AAD7LFP5</accession>